<dbReference type="Proteomes" id="UP000192257">
    <property type="component" value="Unassembled WGS sequence"/>
</dbReference>
<dbReference type="GeneID" id="39989048"/>
<evidence type="ECO:0000256" key="1">
    <source>
        <dbReference type="SAM" id="MobiDB-lite"/>
    </source>
</evidence>
<dbReference type="OrthoDB" id="240673at2759"/>
<dbReference type="AlphaFoldDB" id="A0A1X0NLM4"/>
<keyword evidence="3" id="KW-1185">Reference proteome</keyword>
<name>A0A1X0NLM4_9TRYP</name>
<proteinExistence type="predicted"/>
<gene>
    <name evidence="2" type="ORF">TM35_000352150</name>
</gene>
<dbReference type="VEuPathDB" id="TriTrypDB:TM35_000352150"/>
<evidence type="ECO:0000313" key="2">
    <source>
        <dbReference type="EMBL" id="ORC85471.1"/>
    </source>
</evidence>
<reference evidence="2 3" key="1">
    <citation type="submission" date="2017-03" db="EMBL/GenBank/DDBJ databases">
        <title>An alternative strategy for trypanosome survival in the mammalian bloodstream revealed through genome and transcriptome analysis of the ubiquitous bovine parasite Trypanosoma (Megatrypanum) theileri.</title>
        <authorList>
            <person name="Kelly S."/>
            <person name="Ivens A."/>
            <person name="Mott A."/>
            <person name="O'Neill E."/>
            <person name="Emms D."/>
            <person name="Macleod O."/>
            <person name="Voorheis P."/>
            <person name="Matthews J."/>
            <person name="Matthews K."/>
            <person name="Carrington M."/>
        </authorList>
    </citation>
    <scope>NUCLEOTIDE SEQUENCE [LARGE SCALE GENOMIC DNA]</scope>
    <source>
        <strain evidence="2">Edinburgh</strain>
    </source>
</reference>
<sequence>MSDHQTHTDSSSFSDSGTTGVPSSDQLIAFDVNCFMIHILVEEVQATFFALREKQFPYMGSVCSKRIQDRIQQLLPVEYTVVVEGAYERSWGLFLERDAGILCYLHENCTREAVGWMIAPGSLRCFLSTEELHHVKDADEQLGCLVREKCTKELEGVCRNLLMEVMFTTWRGVDFLNGCQTVLELCDIGNLSFWKSLLEIMWVRPREGSSVRLRDIERGCQQLAFHVRVRCRWTELLGNALLVKYVYKSVLRVLLNANPPAMEPGAGCVREVPVGSLLLCRHGSADEVIVTLTGTNRWGRIPSIPEDVVRQIE</sequence>
<protein>
    <submittedName>
        <fullName evidence="2">Uncharacterized protein</fullName>
    </submittedName>
</protein>
<dbReference type="RefSeq" id="XP_028879537.1">
    <property type="nucleotide sequence ID" value="XM_029029268.1"/>
</dbReference>
<comment type="caution">
    <text evidence="2">The sequence shown here is derived from an EMBL/GenBank/DDBJ whole genome shotgun (WGS) entry which is preliminary data.</text>
</comment>
<organism evidence="2 3">
    <name type="scientific">Trypanosoma theileri</name>
    <dbReference type="NCBI Taxonomy" id="67003"/>
    <lineage>
        <taxon>Eukaryota</taxon>
        <taxon>Discoba</taxon>
        <taxon>Euglenozoa</taxon>
        <taxon>Kinetoplastea</taxon>
        <taxon>Metakinetoplastina</taxon>
        <taxon>Trypanosomatida</taxon>
        <taxon>Trypanosomatidae</taxon>
        <taxon>Trypanosoma</taxon>
    </lineage>
</organism>
<accession>A0A1X0NLM4</accession>
<feature type="region of interest" description="Disordered" evidence="1">
    <location>
        <begin position="1"/>
        <end position="20"/>
    </location>
</feature>
<feature type="compositionally biased region" description="Low complexity" evidence="1">
    <location>
        <begin position="8"/>
        <end position="20"/>
    </location>
</feature>
<dbReference type="EMBL" id="NBCO01000035">
    <property type="protein sequence ID" value="ORC85471.1"/>
    <property type="molecule type" value="Genomic_DNA"/>
</dbReference>
<evidence type="ECO:0000313" key="3">
    <source>
        <dbReference type="Proteomes" id="UP000192257"/>
    </source>
</evidence>